<dbReference type="PANTHER" id="PTHR39087:SF2">
    <property type="entry name" value="UPF0104 MEMBRANE PROTEIN MJ1595"/>
    <property type="match status" value="1"/>
</dbReference>
<dbReference type="PANTHER" id="PTHR39087">
    <property type="entry name" value="UPF0104 MEMBRANE PROTEIN MJ1595"/>
    <property type="match status" value="1"/>
</dbReference>
<feature type="transmembrane region" description="Helical" evidence="6">
    <location>
        <begin position="303"/>
        <end position="326"/>
    </location>
</feature>
<gene>
    <name evidence="7" type="ORF">HW115_11575</name>
</gene>
<feature type="transmembrane region" description="Helical" evidence="6">
    <location>
        <begin position="15"/>
        <end position="35"/>
    </location>
</feature>
<evidence type="ECO:0000256" key="5">
    <source>
        <dbReference type="ARBA" id="ARBA00023136"/>
    </source>
</evidence>
<feature type="transmembrane region" description="Helical" evidence="6">
    <location>
        <begin position="257"/>
        <end position="273"/>
    </location>
</feature>
<evidence type="ECO:0000256" key="1">
    <source>
        <dbReference type="ARBA" id="ARBA00004651"/>
    </source>
</evidence>
<reference evidence="7 8" key="1">
    <citation type="submission" date="2020-07" db="EMBL/GenBank/DDBJ databases">
        <title>Roseicoccus Jingziensis gen. nov., sp. nov., isolated from coastal seawater.</title>
        <authorList>
            <person name="Feng X."/>
        </authorList>
    </citation>
    <scope>NUCLEOTIDE SEQUENCE [LARGE SCALE GENOMIC DNA]</scope>
    <source>
        <strain evidence="7 8">N1E253</strain>
    </source>
</reference>
<feature type="transmembrane region" description="Helical" evidence="6">
    <location>
        <begin position="227"/>
        <end position="245"/>
    </location>
</feature>
<evidence type="ECO:0000256" key="4">
    <source>
        <dbReference type="ARBA" id="ARBA00022989"/>
    </source>
</evidence>
<dbReference type="AlphaFoldDB" id="A0A851GFE8"/>
<feature type="transmembrane region" description="Helical" evidence="6">
    <location>
        <begin position="124"/>
        <end position="149"/>
    </location>
</feature>
<organism evidence="7 8">
    <name type="scientific">Oceaniferula marina</name>
    <dbReference type="NCBI Taxonomy" id="2748318"/>
    <lineage>
        <taxon>Bacteria</taxon>
        <taxon>Pseudomonadati</taxon>
        <taxon>Verrucomicrobiota</taxon>
        <taxon>Verrucomicrobiia</taxon>
        <taxon>Verrucomicrobiales</taxon>
        <taxon>Verrucomicrobiaceae</taxon>
        <taxon>Oceaniferula</taxon>
    </lineage>
</organism>
<dbReference type="NCBIfam" id="TIGR00374">
    <property type="entry name" value="flippase-like domain"/>
    <property type="match status" value="1"/>
</dbReference>
<feature type="transmembrane region" description="Helical" evidence="6">
    <location>
        <begin position="155"/>
        <end position="179"/>
    </location>
</feature>
<feature type="transmembrane region" description="Helical" evidence="6">
    <location>
        <begin position="47"/>
        <end position="65"/>
    </location>
</feature>
<dbReference type="InterPro" id="IPR022791">
    <property type="entry name" value="L-PG_synthase/AglD"/>
</dbReference>
<proteinExistence type="predicted"/>
<comment type="caution">
    <text evidence="7">The sequence shown here is derived from an EMBL/GenBank/DDBJ whole genome shotgun (WGS) entry which is preliminary data.</text>
</comment>
<keyword evidence="8" id="KW-1185">Reference proteome</keyword>
<evidence type="ECO:0000313" key="7">
    <source>
        <dbReference type="EMBL" id="NWK56253.1"/>
    </source>
</evidence>
<keyword evidence="3 6" id="KW-0812">Transmembrane</keyword>
<evidence type="ECO:0000256" key="2">
    <source>
        <dbReference type="ARBA" id="ARBA00022475"/>
    </source>
</evidence>
<protein>
    <submittedName>
        <fullName evidence="7">Flippase-like domain-containing protein</fullName>
    </submittedName>
</protein>
<evidence type="ECO:0000313" key="8">
    <source>
        <dbReference type="Proteomes" id="UP000557872"/>
    </source>
</evidence>
<keyword evidence="2" id="KW-1003">Cell membrane</keyword>
<evidence type="ECO:0000256" key="3">
    <source>
        <dbReference type="ARBA" id="ARBA00022692"/>
    </source>
</evidence>
<sequence length="342" mass="38221">MKKDRYNNQWTGARLAVWGSTVVGVLILVVLVWRLDWSLLVNELGRIRWAFVPGLIGMTLLTFWFRAIRWRHLLPKGERFSRTCLLEASLVGFAANFVMPLRVGELVRPWVMSRWQAIRFSSALASIVVERVFDVIALMVLFGFCVGRLPSVPDWVVFGVRVMGLGGVGLLLFVLVVYVQGARMIRVGERCLERFLGHRFPRFVAKLVDLMEEFVTGLKGISSLKDLAWAVLWSTALWGSLVMLYQFGLWSFGVDDSWWVGASVCVMIALAVAAPGAPGFIGTFQLGTVVALALFGYSEEFGMAYSLVLHALQVITVVLAGVFVLHRRTMSWSDIRQRSGGA</sequence>
<keyword evidence="4 6" id="KW-1133">Transmembrane helix</keyword>
<comment type="subcellular location">
    <subcellularLocation>
        <location evidence="1">Cell membrane</location>
        <topology evidence="1">Multi-pass membrane protein</topology>
    </subcellularLocation>
</comment>
<accession>A0A851GFE8</accession>
<keyword evidence="5 6" id="KW-0472">Membrane</keyword>
<dbReference type="EMBL" id="JACBAZ010000004">
    <property type="protein sequence ID" value="NWK56253.1"/>
    <property type="molecule type" value="Genomic_DNA"/>
</dbReference>
<evidence type="ECO:0000256" key="6">
    <source>
        <dbReference type="SAM" id="Phobius"/>
    </source>
</evidence>
<dbReference type="Pfam" id="PF03706">
    <property type="entry name" value="LPG_synthase_TM"/>
    <property type="match status" value="1"/>
</dbReference>
<name>A0A851GFE8_9BACT</name>
<dbReference type="RefSeq" id="WP_178933039.1">
    <property type="nucleotide sequence ID" value="NZ_JACBAZ010000004.1"/>
</dbReference>
<dbReference type="Proteomes" id="UP000557872">
    <property type="component" value="Unassembled WGS sequence"/>
</dbReference>
<dbReference type="GO" id="GO:0005886">
    <property type="term" value="C:plasma membrane"/>
    <property type="evidence" value="ECO:0007669"/>
    <property type="project" value="UniProtKB-SubCell"/>
</dbReference>